<accession>A0AAV7ZM60</accession>
<name>A0AAV7ZM60_9EUKA</name>
<dbReference type="Proteomes" id="UP001146793">
    <property type="component" value="Unassembled WGS sequence"/>
</dbReference>
<feature type="region of interest" description="Disordered" evidence="1">
    <location>
        <begin position="138"/>
        <end position="278"/>
    </location>
</feature>
<reference evidence="2" key="1">
    <citation type="submission" date="2022-08" db="EMBL/GenBank/DDBJ databases">
        <title>Novel sulphate-reducing endosymbionts in the free-living metamonad Anaeramoeba.</title>
        <authorList>
            <person name="Jerlstrom-Hultqvist J."/>
            <person name="Cepicka I."/>
            <person name="Gallot-Lavallee L."/>
            <person name="Salas-Leiva D."/>
            <person name="Curtis B.A."/>
            <person name="Zahonova K."/>
            <person name="Pipaliya S."/>
            <person name="Dacks J."/>
            <person name="Roger A.J."/>
        </authorList>
    </citation>
    <scope>NUCLEOTIDE SEQUENCE</scope>
    <source>
        <strain evidence="2">Busselton2</strain>
    </source>
</reference>
<organism evidence="2 3">
    <name type="scientific">Anaeramoeba flamelloides</name>
    <dbReference type="NCBI Taxonomy" id="1746091"/>
    <lineage>
        <taxon>Eukaryota</taxon>
        <taxon>Metamonada</taxon>
        <taxon>Anaeramoebidae</taxon>
        <taxon>Anaeramoeba</taxon>
    </lineage>
</organism>
<evidence type="ECO:0000256" key="1">
    <source>
        <dbReference type="SAM" id="MobiDB-lite"/>
    </source>
</evidence>
<feature type="compositionally biased region" description="Polar residues" evidence="1">
    <location>
        <begin position="168"/>
        <end position="178"/>
    </location>
</feature>
<comment type="caution">
    <text evidence="2">The sequence shown here is derived from an EMBL/GenBank/DDBJ whole genome shotgun (WGS) entry which is preliminary data.</text>
</comment>
<protein>
    <submittedName>
        <fullName evidence="2">Uncharacterized protein</fullName>
    </submittedName>
</protein>
<evidence type="ECO:0000313" key="3">
    <source>
        <dbReference type="Proteomes" id="UP001146793"/>
    </source>
</evidence>
<dbReference type="EMBL" id="JANTQA010000029">
    <property type="protein sequence ID" value="KAJ3441423.1"/>
    <property type="molecule type" value="Genomic_DNA"/>
</dbReference>
<feature type="compositionally biased region" description="Low complexity" evidence="1">
    <location>
        <begin position="154"/>
        <end position="167"/>
    </location>
</feature>
<proteinExistence type="predicted"/>
<dbReference type="AlphaFoldDB" id="A0AAV7ZM60"/>
<feature type="compositionally biased region" description="Polar residues" evidence="1">
    <location>
        <begin position="226"/>
        <end position="248"/>
    </location>
</feature>
<sequence length="339" mass="40181">MNISSNLQSQPNLNELCQQFKAYHTYTARLNAFLKIRPSSIIGLDLCHFQKIPLNLDQVPKTVRFRRDILLDLAYLAKRSLRTIARGLRTYLKTRFNLMRTGKYDSEWIVFTKVCKEEKFQKKTRRIKKEIKIKNTAFNKRKRQLSPEIRRKNSNNNQNNSNITSVNLSTKAKWSNHTTTKRSNKKEIRSLCSQNHHFSHKGVDPNHNNSFKNQNEKSKRRRTLKKNFSQNKKTNYPLNNNQSPQTFDLNPYFEQRENPNRNSKGINENDNDKNIEDKKKMDLKETKEQEICHPKQNTKINQNENNWVYGRIIIDLCPKHSTLQETWLSEIEKKYGVGL</sequence>
<gene>
    <name evidence="2" type="ORF">M0812_13435</name>
</gene>
<evidence type="ECO:0000313" key="2">
    <source>
        <dbReference type="EMBL" id="KAJ3441423.1"/>
    </source>
</evidence>